<accession>A0ABV8LIU1</accession>
<gene>
    <name evidence="1" type="ORF">ACFOZ4_07200</name>
</gene>
<reference evidence="2" key="1">
    <citation type="journal article" date="2019" name="Int. J. Syst. Evol. Microbiol.">
        <title>The Global Catalogue of Microorganisms (GCM) 10K type strain sequencing project: providing services to taxonomists for standard genome sequencing and annotation.</title>
        <authorList>
            <consortium name="The Broad Institute Genomics Platform"/>
            <consortium name="The Broad Institute Genome Sequencing Center for Infectious Disease"/>
            <person name="Wu L."/>
            <person name="Ma J."/>
        </authorList>
    </citation>
    <scope>NUCLEOTIDE SEQUENCE [LARGE SCALE GENOMIC DNA]</scope>
    <source>
        <strain evidence="2">CGMCC 4.7289</strain>
    </source>
</reference>
<dbReference type="EMBL" id="JBHSAY010000005">
    <property type="protein sequence ID" value="MFC4130386.1"/>
    <property type="molecule type" value="Genomic_DNA"/>
</dbReference>
<dbReference type="RefSeq" id="WP_253757990.1">
    <property type="nucleotide sequence ID" value="NZ_JAMZDZ010000001.1"/>
</dbReference>
<name>A0ABV8LIU1_9ACTN</name>
<protein>
    <submittedName>
        <fullName evidence="1">Uncharacterized protein</fullName>
    </submittedName>
</protein>
<dbReference type="Gene3D" id="2.40.30.10">
    <property type="entry name" value="Translation factors"/>
    <property type="match status" value="1"/>
</dbReference>
<organism evidence="1 2">
    <name type="scientific">Hamadaea flava</name>
    <dbReference type="NCBI Taxonomy" id="1742688"/>
    <lineage>
        <taxon>Bacteria</taxon>
        <taxon>Bacillati</taxon>
        <taxon>Actinomycetota</taxon>
        <taxon>Actinomycetes</taxon>
        <taxon>Micromonosporales</taxon>
        <taxon>Micromonosporaceae</taxon>
        <taxon>Hamadaea</taxon>
    </lineage>
</organism>
<proteinExistence type="predicted"/>
<sequence>MDARLKFFGFFADLGYVAGTGVTAADLLAESRVSPDKSRVVAYLQGGEPLTIVPGFQRDPGGDLELPGGASVYTDGVWAWPHITYYLVERYDLAVPDEFAAHMRARDFEPASPDREQLSRLFHEHEGMLSPRPEPPLPDGAVRVSVLLVKEVQGAGEEMVATVAADVLAGALPVGARVTVPGSPEPLAVDGIRVKDGPAETLAAGQKGLVQLRGAAAIALHGGVVLTG</sequence>
<comment type="caution">
    <text evidence="1">The sequence shown here is derived from an EMBL/GenBank/DDBJ whole genome shotgun (WGS) entry which is preliminary data.</text>
</comment>
<dbReference type="Proteomes" id="UP001595816">
    <property type="component" value="Unassembled WGS sequence"/>
</dbReference>
<keyword evidence="2" id="KW-1185">Reference proteome</keyword>
<evidence type="ECO:0000313" key="2">
    <source>
        <dbReference type="Proteomes" id="UP001595816"/>
    </source>
</evidence>
<evidence type="ECO:0000313" key="1">
    <source>
        <dbReference type="EMBL" id="MFC4130386.1"/>
    </source>
</evidence>